<reference evidence="1" key="1">
    <citation type="submission" date="2022-02" db="EMBL/GenBank/DDBJ databases">
        <title>Plant Genome Project.</title>
        <authorList>
            <person name="Zhang R.-G."/>
        </authorList>
    </citation>
    <scope>NUCLEOTIDE SEQUENCE</scope>
    <source>
        <strain evidence="1">AT1</strain>
    </source>
</reference>
<accession>A0ACC0NE19</accession>
<protein>
    <submittedName>
        <fullName evidence="1">Uncharacterized protein</fullName>
    </submittedName>
</protein>
<evidence type="ECO:0000313" key="2">
    <source>
        <dbReference type="Proteomes" id="UP001062846"/>
    </source>
</evidence>
<evidence type="ECO:0000313" key="1">
    <source>
        <dbReference type="EMBL" id="KAI8551266.1"/>
    </source>
</evidence>
<organism evidence="1 2">
    <name type="scientific">Rhododendron molle</name>
    <name type="common">Chinese azalea</name>
    <name type="synonym">Azalea mollis</name>
    <dbReference type="NCBI Taxonomy" id="49168"/>
    <lineage>
        <taxon>Eukaryota</taxon>
        <taxon>Viridiplantae</taxon>
        <taxon>Streptophyta</taxon>
        <taxon>Embryophyta</taxon>
        <taxon>Tracheophyta</taxon>
        <taxon>Spermatophyta</taxon>
        <taxon>Magnoliopsida</taxon>
        <taxon>eudicotyledons</taxon>
        <taxon>Gunneridae</taxon>
        <taxon>Pentapetalae</taxon>
        <taxon>asterids</taxon>
        <taxon>Ericales</taxon>
        <taxon>Ericaceae</taxon>
        <taxon>Ericoideae</taxon>
        <taxon>Rhodoreae</taxon>
        <taxon>Rhododendron</taxon>
    </lineage>
</organism>
<name>A0ACC0NE19_RHOML</name>
<gene>
    <name evidence="1" type="ORF">RHMOL_Rhmol06G0172200</name>
</gene>
<keyword evidence="2" id="KW-1185">Reference proteome</keyword>
<proteinExistence type="predicted"/>
<comment type="caution">
    <text evidence="1">The sequence shown here is derived from an EMBL/GenBank/DDBJ whole genome shotgun (WGS) entry which is preliminary data.</text>
</comment>
<dbReference type="EMBL" id="CM046393">
    <property type="protein sequence ID" value="KAI8551266.1"/>
    <property type="molecule type" value="Genomic_DNA"/>
</dbReference>
<sequence>MKNNPRREGERGTEGERERGRGRRSDEVKDDRSCNVASQCSPFLPGQQKGMGVVWTIRCRLWLSTGVTVQPSREIRDEFGAFIWAASFAASLSCLSLFCPCLLLALCSSDQRPLQRTVARILYPINGITISGFAFSGCFCWVQSDFARLGLAWICGYGCYWVGFSTGTQIIALYGN</sequence>
<dbReference type="Proteomes" id="UP001062846">
    <property type="component" value="Chromosome 6"/>
</dbReference>